<evidence type="ECO:0000313" key="7">
    <source>
        <dbReference type="Proteomes" id="UP000053096"/>
    </source>
</evidence>
<dbReference type="Proteomes" id="UP000053096">
    <property type="component" value="Unassembled WGS sequence"/>
</dbReference>
<gene>
    <name evidence="5" type="ORF">BBN53_00640</name>
    <name evidence="6" type="ORF">ERS370011_01523</name>
</gene>
<dbReference type="InterPro" id="IPR019808">
    <property type="entry name" value="Histidine_triad_CS"/>
</dbReference>
<protein>
    <submittedName>
        <fullName evidence="6">HIT-like protein HI_0961</fullName>
    </submittedName>
    <submittedName>
        <fullName evidence="5">Histidine triad nucleotide-binding protein</fullName>
    </submittedName>
</protein>
<dbReference type="CDD" id="cd01276">
    <property type="entry name" value="PKCI_related"/>
    <property type="match status" value="1"/>
</dbReference>
<evidence type="ECO:0000259" key="4">
    <source>
        <dbReference type="PROSITE" id="PS51084"/>
    </source>
</evidence>
<name>A0A0J6C6G3_9BORD</name>
<dbReference type="Proteomes" id="UP000092950">
    <property type="component" value="Chromosome"/>
</dbReference>
<keyword evidence="8" id="KW-1185">Reference proteome</keyword>
<evidence type="ECO:0000256" key="3">
    <source>
        <dbReference type="PROSITE-ProRule" id="PRU00464"/>
    </source>
</evidence>
<dbReference type="PRINTS" id="PR00332">
    <property type="entry name" value="HISTRIAD"/>
</dbReference>
<evidence type="ECO:0000313" key="5">
    <source>
        <dbReference type="EMBL" id="ANY14524.1"/>
    </source>
</evidence>
<accession>A0A0M7E9V7</accession>
<dbReference type="InterPro" id="IPR011146">
    <property type="entry name" value="HIT-like"/>
</dbReference>
<feature type="short sequence motif" description="Histidine triad motif" evidence="2 3">
    <location>
        <begin position="102"/>
        <end position="106"/>
    </location>
</feature>
<proteinExistence type="predicted"/>
<feature type="domain" description="HIT" evidence="4">
    <location>
        <begin position="6"/>
        <end position="120"/>
    </location>
</feature>
<dbReference type="EMBL" id="CP016440">
    <property type="protein sequence ID" value="ANY14524.1"/>
    <property type="molecule type" value="Genomic_DNA"/>
</dbReference>
<dbReference type="InterPro" id="IPR001310">
    <property type="entry name" value="Histidine_triad_HIT"/>
</dbReference>
<dbReference type="GO" id="GO:0003824">
    <property type="term" value="F:catalytic activity"/>
    <property type="evidence" value="ECO:0007669"/>
    <property type="project" value="InterPro"/>
</dbReference>
<dbReference type="OrthoDB" id="9784774at2"/>
<dbReference type="Gene3D" id="3.30.428.10">
    <property type="entry name" value="HIT-like"/>
    <property type="match status" value="1"/>
</dbReference>
<dbReference type="RefSeq" id="WP_043210538.1">
    <property type="nucleotide sequence ID" value="NZ_CAJGUP010000210.1"/>
</dbReference>
<dbReference type="InterPro" id="IPR036265">
    <property type="entry name" value="HIT-like_sf"/>
</dbReference>
<dbReference type="PROSITE" id="PS00892">
    <property type="entry name" value="HIT_1"/>
    <property type="match status" value="1"/>
</dbReference>
<dbReference type="EMBL" id="CYTV01000003">
    <property type="protein sequence ID" value="CUI63624.1"/>
    <property type="molecule type" value="Genomic_DNA"/>
</dbReference>
<dbReference type="PANTHER" id="PTHR23089">
    <property type="entry name" value="HISTIDINE TRIAD HIT PROTEIN"/>
    <property type="match status" value="1"/>
</dbReference>
<dbReference type="AlphaFoldDB" id="A0A0J6C6G3"/>
<sequence>MSENCIFCKIAQGDIPAKKVYEDDEFVVFHDINPAAPVHLLLIPRRHIASMQDITAEDAGWLGRMMTLVPRLAQENGCNPGPEGGFRLLANSGAEGGQEVPHLHFHIIGGSRPWKGRVAPNA</sequence>
<organism evidence="6 7">
    <name type="scientific">Bordetella pseudohinzii</name>
    <dbReference type="NCBI Taxonomy" id="1331258"/>
    <lineage>
        <taxon>Bacteria</taxon>
        <taxon>Pseudomonadati</taxon>
        <taxon>Pseudomonadota</taxon>
        <taxon>Betaproteobacteria</taxon>
        <taxon>Burkholderiales</taxon>
        <taxon>Alcaligenaceae</taxon>
        <taxon>Bordetella</taxon>
    </lineage>
</organism>
<dbReference type="SUPFAM" id="SSF54197">
    <property type="entry name" value="HIT-like"/>
    <property type="match status" value="1"/>
</dbReference>
<evidence type="ECO:0000313" key="6">
    <source>
        <dbReference type="EMBL" id="CUI63624.1"/>
    </source>
</evidence>
<evidence type="ECO:0000256" key="2">
    <source>
        <dbReference type="PIRSR" id="PIRSR601310-3"/>
    </source>
</evidence>
<feature type="active site" description="Tele-AMP-histidine intermediate" evidence="1">
    <location>
        <position position="104"/>
    </location>
</feature>
<reference evidence="6 7" key="1">
    <citation type="submission" date="2015-09" db="EMBL/GenBank/DDBJ databases">
        <authorList>
            <person name="Jackson K.R."/>
            <person name="Lunt B.L."/>
            <person name="Fisher J.N.B."/>
            <person name="Gardner A.V."/>
            <person name="Bailey M.E."/>
            <person name="Deus L.M."/>
            <person name="Earl A.S."/>
            <person name="Gibby P.D."/>
            <person name="Hartmann K.A."/>
            <person name="Liu J.E."/>
            <person name="Manci A.M."/>
            <person name="Nielsen D.A."/>
            <person name="Solomon M.B."/>
            <person name="Breakwell D.P."/>
            <person name="Burnett S.H."/>
            <person name="Grose J.H."/>
        </authorList>
    </citation>
    <scope>NUCLEOTIDE SEQUENCE [LARGE SCALE GENOMIC DNA]</scope>
    <source>
        <strain evidence="6 7">2789STDY5608636</strain>
    </source>
</reference>
<evidence type="ECO:0000313" key="8">
    <source>
        <dbReference type="Proteomes" id="UP000092950"/>
    </source>
</evidence>
<dbReference type="KEGG" id="bpdz:BBN53_00640"/>
<dbReference type="Pfam" id="PF11969">
    <property type="entry name" value="DcpS_C"/>
    <property type="match status" value="1"/>
</dbReference>
<evidence type="ECO:0000256" key="1">
    <source>
        <dbReference type="PIRSR" id="PIRSR601310-1"/>
    </source>
</evidence>
<reference evidence="5 8" key="2">
    <citation type="submission" date="2016-07" db="EMBL/GenBank/DDBJ databases">
        <title>Complete genome sequences of Bordetella pseudohinzii.</title>
        <authorList>
            <person name="Spilker T."/>
            <person name="Darrah R."/>
            <person name="LiPuma J.J."/>
        </authorList>
    </citation>
    <scope>NUCLEOTIDE SEQUENCE [LARGE SCALE GENOMIC DNA]</scope>
    <source>
        <strain evidence="5 8">HI4681</strain>
    </source>
</reference>
<accession>A0A0J6C6G3</accession>
<dbReference type="PROSITE" id="PS51084">
    <property type="entry name" value="HIT_2"/>
    <property type="match status" value="1"/>
</dbReference>